<dbReference type="PANTHER" id="PTHR43146:SF1">
    <property type="entry name" value="CANCER-RELATED NUCLEOSIDE-TRIPHOSPHATASE"/>
    <property type="match status" value="1"/>
</dbReference>
<evidence type="ECO:0000256" key="1">
    <source>
        <dbReference type="ARBA" id="ARBA00022741"/>
    </source>
</evidence>
<accession>A0A9Q0N2F6</accession>
<gene>
    <name evidence="5" type="primary">NTPCR</name>
    <name evidence="5" type="ORF">Bhyg_06806</name>
</gene>
<name>A0A9Q0N2F6_9DIPT</name>
<dbReference type="Gene3D" id="3.40.50.300">
    <property type="entry name" value="P-loop containing nucleotide triphosphate hydrolases"/>
    <property type="match status" value="1"/>
</dbReference>
<dbReference type="PANTHER" id="PTHR43146">
    <property type="entry name" value="CANCER-RELATED NUCLEOSIDE-TRIPHOSPHATASE"/>
    <property type="match status" value="1"/>
</dbReference>
<evidence type="ECO:0000256" key="3">
    <source>
        <dbReference type="ARBA" id="ARBA00022840"/>
    </source>
</evidence>
<dbReference type="InterPro" id="IPR004948">
    <property type="entry name" value="Nuc-triphosphatase_THEP1"/>
</dbReference>
<dbReference type="AlphaFoldDB" id="A0A9Q0N2F6"/>
<evidence type="ECO:0000313" key="6">
    <source>
        <dbReference type="Proteomes" id="UP001151699"/>
    </source>
</evidence>
<dbReference type="Pfam" id="PF03266">
    <property type="entry name" value="NTPase_1"/>
    <property type="match status" value="1"/>
</dbReference>
<organism evidence="5 6">
    <name type="scientific">Pseudolycoriella hygida</name>
    <dbReference type="NCBI Taxonomy" id="35572"/>
    <lineage>
        <taxon>Eukaryota</taxon>
        <taxon>Metazoa</taxon>
        <taxon>Ecdysozoa</taxon>
        <taxon>Arthropoda</taxon>
        <taxon>Hexapoda</taxon>
        <taxon>Insecta</taxon>
        <taxon>Pterygota</taxon>
        <taxon>Neoptera</taxon>
        <taxon>Endopterygota</taxon>
        <taxon>Diptera</taxon>
        <taxon>Nematocera</taxon>
        <taxon>Sciaroidea</taxon>
        <taxon>Sciaridae</taxon>
        <taxon>Pseudolycoriella</taxon>
    </lineage>
</organism>
<sequence>MSTFFVFITGAPGVGKTTIIKRLAEELRLTSDRVSGFYTEDVRNRRGKRIGFDVVTLDSLFRGVLARKDRTGITSKRKVGHFFVDTTTLDKLLLPIIASRDAVDILIIDEIGKMEVESDIFRKFISGIITTEEKSYKLVLATVPLVTSKRIVKKIRCVSNSKTFLVTKSNRTAIYDEIRTTVTADLLI</sequence>
<evidence type="ECO:0000259" key="4">
    <source>
        <dbReference type="SMART" id="SM00382"/>
    </source>
</evidence>
<dbReference type="Proteomes" id="UP001151699">
    <property type="component" value="Chromosome B"/>
</dbReference>
<dbReference type="SUPFAM" id="SSF52540">
    <property type="entry name" value="P-loop containing nucleoside triphosphate hydrolases"/>
    <property type="match status" value="1"/>
</dbReference>
<keyword evidence="1" id="KW-0547">Nucleotide-binding</keyword>
<proteinExistence type="predicted"/>
<dbReference type="OrthoDB" id="446244at2759"/>
<protein>
    <submittedName>
        <fullName evidence="5">Cancer-related nucleoside-triphosphatase like</fullName>
    </submittedName>
</protein>
<reference evidence="5" key="1">
    <citation type="submission" date="2022-07" db="EMBL/GenBank/DDBJ databases">
        <authorList>
            <person name="Trinca V."/>
            <person name="Uliana J.V.C."/>
            <person name="Torres T.T."/>
            <person name="Ward R.J."/>
            <person name="Monesi N."/>
        </authorList>
    </citation>
    <scope>NUCLEOTIDE SEQUENCE</scope>
    <source>
        <strain evidence="5">HSMRA1968</strain>
        <tissue evidence="5">Whole embryos</tissue>
    </source>
</reference>
<dbReference type="EMBL" id="WJQU01000002">
    <property type="protein sequence ID" value="KAJ6641861.1"/>
    <property type="molecule type" value="Genomic_DNA"/>
</dbReference>
<keyword evidence="3" id="KW-0067">ATP-binding</keyword>
<dbReference type="InterPro" id="IPR027417">
    <property type="entry name" value="P-loop_NTPase"/>
</dbReference>
<dbReference type="SMART" id="SM00382">
    <property type="entry name" value="AAA"/>
    <property type="match status" value="1"/>
</dbReference>
<evidence type="ECO:0000256" key="2">
    <source>
        <dbReference type="ARBA" id="ARBA00022801"/>
    </source>
</evidence>
<keyword evidence="2" id="KW-0378">Hydrolase</keyword>
<dbReference type="InterPro" id="IPR003593">
    <property type="entry name" value="AAA+_ATPase"/>
</dbReference>
<evidence type="ECO:0000313" key="5">
    <source>
        <dbReference type="EMBL" id="KAJ6641861.1"/>
    </source>
</evidence>
<keyword evidence="6" id="KW-1185">Reference proteome</keyword>
<feature type="domain" description="AAA+ ATPase" evidence="4">
    <location>
        <begin position="2"/>
        <end position="156"/>
    </location>
</feature>
<dbReference type="GO" id="GO:0005524">
    <property type="term" value="F:ATP binding"/>
    <property type="evidence" value="ECO:0007669"/>
    <property type="project" value="UniProtKB-KW"/>
</dbReference>
<dbReference type="GO" id="GO:0017111">
    <property type="term" value="F:ribonucleoside triphosphate phosphatase activity"/>
    <property type="evidence" value="ECO:0007669"/>
    <property type="project" value="InterPro"/>
</dbReference>
<comment type="caution">
    <text evidence="5">The sequence shown here is derived from an EMBL/GenBank/DDBJ whole genome shotgun (WGS) entry which is preliminary data.</text>
</comment>